<sequence length="51" mass="5817">MSQSPYMTCTELQYIDQALFFLEKPAGYCLKRNKKQEKTKMLKGLAPASVS</sequence>
<organism evidence="1">
    <name type="scientific">Rhizophora mucronata</name>
    <name type="common">Asiatic mangrove</name>
    <dbReference type="NCBI Taxonomy" id="61149"/>
    <lineage>
        <taxon>Eukaryota</taxon>
        <taxon>Viridiplantae</taxon>
        <taxon>Streptophyta</taxon>
        <taxon>Embryophyta</taxon>
        <taxon>Tracheophyta</taxon>
        <taxon>Spermatophyta</taxon>
        <taxon>Magnoliopsida</taxon>
        <taxon>eudicotyledons</taxon>
        <taxon>Gunneridae</taxon>
        <taxon>Pentapetalae</taxon>
        <taxon>rosids</taxon>
        <taxon>fabids</taxon>
        <taxon>Malpighiales</taxon>
        <taxon>Rhizophoraceae</taxon>
        <taxon>Rhizophora</taxon>
    </lineage>
</organism>
<dbReference type="EMBL" id="GGEC01085229">
    <property type="protein sequence ID" value="MBX65713.1"/>
    <property type="molecule type" value="Transcribed_RNA"/>
</dbReference>
<name>A0A2P2QFC6_RHIMU</name>
<evidence type="ECO:0000313" key="1">
    <source>
        <dbReference type="EMBL" id="MBX65713.1"/>
    </source>
</evidence>
<accession>A0A2P2QFC6</accession>
<dbReference type="AlphaFoldDB" id="A0A2P2QFC6"/>
<proteinExistence type="predicted"/>
<protein>
    <submittedName>
        <fullName evidence="1">Uncharacterized protein</fullName>
    </submittedName>
</protein>
<reference evidence="1" key="1">
    <citation type="submission" date="2018-02" db="EMBL/GenBank/DDBJ databases">
        <title>Rhizophora mucronata_Transcriptome.</title>
        <authorList>
            <person name="Meera S.P."/>
            <person name="Sreeshan A."/>
            <person name="Augustine A."/>
        </authorList>
    </citation>
    <scope>NUCLEOTIDE SEQUENCE</scope>
    <source>
        <tissue evidence="1">Leaf</tissue>
    </source>
</reference>